<protein>
    <recommendedName>
        <fullName evidence="3">DUF3052 domain-containing protein</fullName>
    </recommendedName>
</protein>
<organism evidence="1 2">
    <name type="scientific">Undibacterium parvum</name>
    <dbReference type="NCBI Taxonomy" id="401471"/>
    <lineage>
        <taxon>Bacteria</taxon>
        <taxon>Pseudomonadati</taxon>
        <taxon>Pseudomonadota</taxon>
        <taxon>Betaproteobacteria</taxon>
        <taxon>Burkholderiales</taxon>
        <taxon>Oxalobacteraceae</taxon>
        <taxon>Undibacterium</taxon>
    </lineage>
</organism>
<dbReference type="OrthoDB" id="9800461at2"/>
<name>A0A3S9HKT1_9BURK</name>
<reference evidence="1 2" key="1">
    <citation type="journal article" date="2011" name="Int. J. Syst. Evol. Microbiol.">
        <title>Description of Undibacterium oligocarboniphilum sp. nov., isolated from purified water, and Undibacterium pigrum strain CCUG 49012 as the type strain of Undibacterium parvum sp. nov., and emended descriptions of the genus Undibacterium and the species Undibacterium pigrum.</title>
        <authorList>
            <person name="Eder W."/>
            <person name="Wanner G."/>
            <person name="Ludwig W."/>
            <person name="Busse H.J."/>
            <person name="Ziemke-Kageler F."/>
            <person name="Lang E."/>
        </authorList>
    </citation>
    <scope>NUCLEOTIDE SEQUENCE [LARGE SCALE GENOMIC DNA]</scope>
    <source>
        <strain evidence="1 2">DSM 23061</strain>
    </source>
</reference>
<sequence>MHTLLNKLNWKQLALLDLPATHPCILQLEALQPAQFFIVFAATRHCLEQTLSAILPQAEGDAILWMVYPKKSSGMYVGELSRAHGWDSLRAAGWDTVRQVAQF</sequence>
<dbReference type="AlphaFoldDB" id="A0A3S9HKT1"/>
<proteinExistence type="predicted"/>
<evidence type="ECO:0000313" key="1">
    <source>
        <dbReference type="EMBL" id="AZP12714.1"/>
    </source>
</evidence>
<dbReference type="KEGG" id="upv:EJN92_12300"/>
<evidence type="ECO:0008006" key="3">
    <source>
        <dbReference type="Google" id="ProtNLM"/>
    </source>
</evidence>
<keyword evidence="2" id="KW-1185">Reference proteome</keyword>
<dbReference type="Proteomes" id="UP000275663">
    <property type="component" value="Chromosome"/>
</dbReference>
<accession>A0A3S9HKT1</accession>
<dbReference type="EMBL" id="CP034464">
    <property type="protein sequence ID" value="AZP12714.1"/>
    <property type="molecule type" value="Genomic_DNA"/>
</dbReference>
<dbReference type="RefSeq" id="WP_126128093.1">
    <property type="nucleotide sequence ID" value="NZ_CP034464.1"/>
</dbReference>
<gene>
    <name evidence="1" type="ORF">EJN92_12300</name>
</gene>
<evidence type="ECO:0000313" key="2">
    <source>
        <dbReference type="Proteomes" id="UP000275663"/>
    </source>
</evidence>